<keyword evidence="3" id="KW-1185">Reference proteome</keyword>
<dbReference type="Proteomes" id="UP001212411">
    <property type="component" value="Chromosome 1"/>
</dbReference>
<evidence type="ECO:0000256" key="1">
    <source>
        <dbReference type="SAM" id="Phobius"/>
    </source>
</evidence>
<keyword evidence="1" id="KW-1133">Transmembrane helix</keyword>
<accession>A0AAE9W8T1</accession>
<keyword evidence="1" id="KW-0472">Membrane</keyword>
<proteinExistence type="predicted"/>
<name>A0AAE9W8T1_9SCHI</name>
<keyword evidence="1" id="KW-0812">Transmembrane</keyword>
<dbReference type="KEGG" id="som:SOMG_02000"/>
<evidence type="ECO:0000313" key="3">
    <source>
        <dbReference type="Proteomes" id="UP001212411"/>
    </source>
</evidence>
<feature type="transmembrane region" description="Helical" evidence="1">
    <location>
        <begin position="37"/>
        <end position="59"/>
    </location>
</feature>
<reference evidence="2 3" key="1">
    <citation type="journal article" date="2023" name="G3 (Bethesda)">
        <title>A high-quality reference genome for the fission yeast Schizosaccharomyces osmophilus.</title>
        <authorList>
            <person name="Jia G.S."/>
            <person name="Zhang W.C."/>
            <person name="Liang Y."/>
            <person name="Liu X.H."/>
            <person name="Rhind N."/>
            <person name="Pidoux A."/>
            <person name="Brysch-Herzberg M."/>
            <person name="Du L.L."/>
        </authorList>
    </citation>
    <scope>NUCLEOTIDE SEQUENCE [LARGE SCALE GENOMIC DNA]</scope>
    <source>
        <strain evidence="2 3">CBS 15793</strain>
    </source>
</reference>
<dbReference type="AlphaFoldDB" id="A0AAE9W8T1"/>
<organism evidence="2 3">
    <name type="scientific">Schizosaccharomyces osmophilus</name>
    <dbReference type="NCBI Taxonomy" id="2545709"/>
    <lineage>
        <taxon>Eukaryota</taxon>
        <taxon>Fungi</taxon>
        <taxon>Dikarya</taxon>
        <taxon>Ascomycota</taxon>
        <taxon>Taphrinomycotina</taxon>
        <taxon>Schizosaccharomycetes</taxon>
        <taxon>Schizosaccharomycetales</taxon>
        <taxon>Schizosaccharomycetaceae</taxon>
        <taxon>Schizosaccharomyces</taxon>
    </lineage>
</organism>
<sequence>MSVITHSANAVSKPPSLPSTLAPVQAFQEKTDSSSSVLSFCLFLSYLGSVAGISGYTLLKYYVRPRWLELLALRHAYVKHNLIKLEHISAKAIDIEKETANLQANHDLWIRAKVAKSRISTLKTIAQNKAQQIPAEASLNLSIQGFKDVLNAKVGEFLPLYNSDSLSSDQISQFHDDLCNYKRLHLSIS</sequence>
<dbReference type="RefSeq" id="XP_056035577.1">
    <property type="nucleotide sequence ID" value="XM_056180793.1"/>
</dbReference>
<protein>
    <submittedName>
        <fullName evidence="2">Schizosaccharomyces specific protein</fullName>
    </submittedName>
</protein>
<dbReference type="EMBL" id="CP115611">
    <property type="protein sequence ID" value="WBW71334.1"/>
    <property type="molecule type" value="Genomic_DNA"/>
</dbReference>
<dbReference type="GeneID" id="80875482"/>
<gene>
    <name evidence="2" type="ORF">SOMG_02000</name>
</gene>
<evidence type="ECO:0000313" key="2">
    <source>
        <dbReference type="EMBL" id="WBW71334.1"/>
    </source>
</evidence>